<accession>A0A9P4IW40</accession>
<feature type="region of interest" description="Disordered" evidence="2">
    <location>
        <begin position="186"/>
        <end position="207"/>
    </location>
</feature>
<sequence>MDGRQQDYSHHGGLSSPYAAQFSPNHSDPGSSDQASAQGHYQSHVKYEPDSARPGAYAEYITHAQAQAPRSYAEGQPRYQPQQPSAQPHAAMAQTSPSTSSSSYPPLVIPDGHASNASHNHSQHHADSNYSLDSSIAASSPTYPPHQQYSPYGPQHEMQPQYGPHGAYMPPRPDWAGHYGATPVYGQMAGPPPPGMAQVPRPPPGGHPLSTVYSFVPIPGSQQHKRPRRRFEEIERMYKCGWQGCEKAYGTLNHLNAHVTMQSHGPKRTPEEFKEIRKEWKAKKKEEEHARKQEEERQRAEGRPVGQEGTPTSATAQYAPSHMLAPGMGGPQLPPIGYAPAPGQAPAQYSAGPPVDGQAYQATSQMYTNGYPQSPYGQQSQMYQQRA</sequence>
<feature type="compositionally biased region" description="Basic and acidic residues" evidence="2">
    <location>
        <begin position="280"/>
        <end position="302"/>
    </location>
</feature>
<feature type="compositionally biased region" description="Low complexity" evidence="2">
    <location>
        <begin position="80"/>
        <end position="106"/>
    </location>
</feature>
<feature type="compositionally biased region" description="Pro residues" evidence="2">
    <location>
        <begin position="190"/>
        <end position="206"/>
    </location>
</feature>
<feature type="compositionally biased region" description="Low complexity" evidence="2">
    <location>
        <begin position="335"/>
        <end position="354"/>
    </location>
</feature>
<keyword evidence="1" id="KW-0479">Metal-binding</keyword>
<feature type="compositionally biased region" description="Polar residues" evidence="2">
    <location>
        <begin position="22"/>
        <end position="41"/>
    </location>
</feature>
<dbReference type="AlphaFoldDB" id="A0A9P4IW40"/>
<name>A0A9P4IW40_9PEZI</name>
<feature type="compositionally biased region" description="Polar residues" evidence="2">
    <location>
        <begin position="360"/>
        <end position="387"/>
    </location>
</feature>
<feature type="compositionally biased region" description="Basic and acidic residues" evidence="2">
    <location>
        <begin position="1"/>
        <end position="10"/>
    </location>
</feature>
<evidence type="ECO:0000313" key="4">
    <source>
        <dbReference type="EMBL" id="KAF2147828.1"/>
    </source>
</evidence>
<evidence type="ECO:0000256" key="2">
    <source>
        <dbReference type="SAM" id="MobiDB-lite"/>
    </source>
</evidence>
<dbReference type="InterPro" id="IPR039327">
    <property type="entry name" value="CON7-like"/>
</dbReference>
<keyword evidence="1" id="KW-0862">Zinc</keyword>
<feature type="region of interest" description="Disordered" evidence="2">
    <location>
        <begin position="1"/>
        <end position="169"/>
    </location>
</feature>
<feature type="compositionally biased region" description="Polar residues" evidence="2">
    <location>
        <begin position="130"/>
        <end position="150"/>
    </location>
</feature>
<evidence type="ECO:0000256" key="1">
    <source>
        <dbReference type="PROSITE-ProRule" id="PRU00042"/>
    </source>
</evidence>
<dbReference type="Gene3D" id="3.30.160.60">
    <property type="entry name" value="Classic Zinc Finger"/>
    <property type="match status" value="1"/>
</dbReference>
<dbReference type="EMBL" id="ML996095">
    <property type="protein sequence ID" value="KAF2147828.1"/>
    <property type="molecule type" value="Genomic_DNA"/>
</dbReference>
<feature type="region of interest" description="Disordered" evidence="2">
    <location>
        <begin position="280"/>
        <end position="387"/>
    </location>
</feature>
<proteinExistence type="predicted"/>
<dbReference type="PROSITE" id="PS50157">
    <property type="entry name" value="ZINC_FINGER_C2H2_2"/>
    <property type="match status" value="1"/>
</dbReference>
<evidence type="ECO:0000313" key="5">
    <source>
        <dbReference type="Proteomes" id="UP000799439"/>
    </source>
</evidence>
<keyword evidence="5" id="KW-1185">Reference proteome</keyword>
<feature type="domain" description="C2H2-type" evidence="3">
    <location>
        <begin position="238"/>
        <end position="269"/>
    </location>
</feature>
<protein>
    <recommendedName>
        <fullName evidence="3">C2H2-type domain-containing protein</fullName>
    </recommendedName>
</protein>
<feature type="compositionally biased region" description="Polar residues" evidence="2">
    <location>
        <begin position="309"/>
        <end position="318"/>
    </location>
</feature>
<dbReference type="GO" id="GO:0008270">
    <property type="term" value="F:zinc ion binding"/>
    <property type="evidence" value="ECO:0007669"/>
    <property type="project" value="UniProtKB-KW"/>
</dbReference>
<evidence type="ECO:0000259" key="3">
    <source>
        <dbReference type="PROSITE" id="PS50157"/>
    </source>
</evidence>
<keyword evidence="1" id="KW-0863">Zinc-finger</keyword>
<gene>
    <name evidence="4" type="ORF">K461DRAFT_72972</name>
</gene>
<dbReference type="Proteomes" id="UP000799439">
    <property type="component" value="Unassembled WGS sequence"/>
</dbReference>
<dbReference type="PANTHER" id="PTHR36167:SF3">
    <property type="entry name" value="C2H2 FINGER DOMAIN TRANSCRIPTION FACTOR (EUROFUNG)-RELATED"/>
    <property type="match status" value="1"/>
</dbReference>
<dbReference type="PANTHER" id="PTHR36167">
    <property type="entry name" value="C2H2 FINGER DOMAIN TRANSCRIPTION FACTOR (EUROFUNG)-RELATED"/>
    <property type="match status" value="1"/>
</dbReference>
<dbReference type="InterPro" id="IPR013087">
    <property type="entry name" value="Znf_C2H2_type"/>
</dbReference>
<dbReference type="OrthoDB" id="1939603at2759"/>
<dbReference type="PROSITE" id="PS00028">
    <property type="entry name" value="ZINC_FINGER_C2H2_1"/>
    <property type="match status" value="1"/>
</dbReference>
<dbReference type="GO" id="GO:0006355">
    <property type="term" value="P:regulation of DNA-templated transcription"/>
    <property type="evidence" value="ECO:0007669"/>
    <property type="project" value="InterPro"/>
</dbReference>
<organism evidence="4 5">
    <name type="scientific">Myriangium duriaei CBS 260.36</name>
    <dbReference type="NCBI Taxonomy" id="1168546"/>
    <lineage>
        <taxon>Eukaryota</taxon>
        <taxon>Fungi</taxon>
        <taxon>Dikarya</taxon>
        <taxon>Ascomycota</taxon>
        <taxon>Pezizomycotina</taxon>
        <taxon>Dothideomycetes</taxon>
        <taxon>Dothideomycetidae</taxon>
        <taxon>Myriangiales</taxon>
        <taxon>Myriangiaceae</taxon>
        <taxon>Myriangium</taxon>
    </lineage>
</organism>
<reference evidence="4" key="1">
    <citation type="journal article" date="2020" name="Stud. Mycol.">
        <title>101 Dothideomycetes genomes: a test case for predicting lifestyles and emergence of pathogens.</title>
        <authorList>
            <person name="Haridas S."/>
            <person name="Albert R."/>
            <person name="Binder M."/>
            <person name="Bloem J."/>
            <person name="Labutti K."/>
            <person name="Salamov A."/>
            <person name="Andreopoulos B."/>
            <person name="Baker S."/>
            <person name="Barry K."/>
            <person name="Bills G."/>
            <person name="Bluhm B."/>
            <person name="Cannon C."/>
            <person name="Castanera R."/>
            <person name="Culley D."/>
            <person name="Daum C."/>
            <person name="Ezra D."/>
            <person name="Gonzalez J."/>
            <person name="Henrissat B."/>
            <person name="Kuo A."/>
            <person name="Liang C."/>
            <person name="Lipzen A."/>
            <person name="Lutzoni F."/>
            <person name="Magnuson J."/>
            <person name="Mondo S."/>
            <person name="Nolan M."/>
            <person name="Ohm R."/>
            <person name="Pangilinan J."/>
            <person name="Park H.-J."/>
            <person name="Ramirez L."/>
            <person name="Alfaro M."/>
            <person name="Sun H."/>
            <person name="Tritt A."/>
            <person name="Yoshinaga Y."/>
            <person name="Zwiers L.-H."/>
            <person name="Turgeon B."/>
            <person name="Goodwin S."/>
            <person name="Spatafora J."/>
            <person name="Crous P."/>
            <person name="Grigoriev I."/>
        </authorList>
    </citation>
    <scope>NUCLEOTIDE SEQUENCE</scope>
    <source>
        <strain evidence="4">CBS 260.36</strain>
    </source>
</reference>
<comment type="caution">
    <text evidence="4">The sequence shown here is derived from an EMBL/GenBank/DDBJ whole genome shotgun (WGS) entry which is preliminary data.</text>
</comment>